<dbReference type="Pfam" id="PF16995">
    <property type="entry name" value="tRNA-synt_2_TM"/>
    <property type="match status" value="1"/>
</dbReference>
<keyword evidence="20" id="KW-0472">Membrane</keyword>
<dbReference type="InterPro" id="IPR006195">
    <property type="entry name" value="aa-tRNA-synth_II"/>
</dbReference>
<keyword evidence="8 19" id="KW-0479">Metal-binding</keyword>
<keyword evidence="14" id="KW-0046">Antibiotic resistance</keyword>
<comment type="subcellular location">
    <subcellularLocation>
        <location evidence="1">Cell membrane</location>
        <topology evidence="1">Multi-pass membrane protein</topology>
    </subcellularLocation>
    <subcellularLocation>
        <location evidence="19">Cytoplasm</location>
    </subcellularLocation>
</comment>
<dbReference type="InterPro" id="IPR031553">
    <property type="entry name" value="tRNA-synt_2_TM"/>
</dbReference>
<evidence type="ECO:0000256" key="18">
    <source>
        <dbReference type="ARBA" id="ARBA00048573"/>
    </source>
</evidence>
<dbReference type="InterPro" id="IPR045864">
    <property type="entry name" value="aa-tRNA-synth_II/BPL/LPL"/>
</dbReference>
<evidence type="ECO:0000256" key="14">
    <source>
        <dbReference type="ARBA" id="ARBA00023251"/>
    </source>
</evidence>
<keyword evidence="9 19" id="KW-0547">Nucleotide-binding</keyword>
<dbReference type="GO" id="GO:0006629">
    <property type="term" value="P:lipid metabolic process"/>
    <property type="evidence" value="ECO:0007669"/>
    <property type="project" value="UniProtKB-KW"/>
</dbReference>
<name>A0A7Z9D7Q6_9MICC</name>
<feature type="binding site" evidence="19">
    <location>
        <position position="1020"/>
    </location>
    <ligand>
        <name>Mg(2+)</name>
        <dbReference type="ChEBI" id="CHEBI:18420"/>
        <label>2</label>
    </ligand>
</feature>
<dbReference type="Proteomes" id="UP000282386">
    <property type="component" value="Chromosome"/>
</dbReference>
<comment type="similarity">
    <text evidence="3">In the C-terminal section; belongs to the class-II aminoacyl-tRNA synthetase family.</text>
</comment>
<organism evidence="22 23">
    <name type="scientific">Rothia aeria</name>
    <dbReference type="NCBI Taxonomy" id="172042"/>
    <lineage>
        <taxon>Bacteria</taxon>
        <taxon>Bacillati</taxon>
        <taxon>Actinomycetota</taxon>
        <taxon>Actinomycetes</taxon>
        <taxon>Micrococcales</taxon>
        <taxon>Micrococcaceae</taxon>
        <taxon>Rothia</taxon>
    </lineage>
</organism>
<dbReference type="PROSITE" id="PS50862">
    <property type="entry name" value="AA_TRNA_LIGASE_II"/>
    <property type="match status" value="1"/>
</dbReference>
<evidence type="ECO:0000256" key="16">
    <source>
        <dbReference type="ARBA" id="ARBA00024681"/>
    </source>
</evidence>
<dbReference type="GO" id="GO:0006430">
    <property type="term" value="P:lysyl-tRNA aminoacylation"/>
    <property type="evidence" value="ECO:0007669"/>
    <property type="project" value="UniProtKB-UniRule"/>
</dbReference>
<dbReference type="AlphaFoldDB" id="A0A7Z9D7Q6"/>
<dbReference type="InterPro" id="IPR044136">
    <property type="entry name" value="Lys-tRNA-ligase_II_N"/>
</dbReference>
<keyword evidence="12" id="KW-0443">Lipid metabolism</keyword>
<comment type="subunit">
    <text evidence="19">Homodimer.</text>
</comment>
<dbReference type="RefSeq" id="WP_126500780.1">
    <property type="nucleotide sequence ID" value="NZ_LR134479.1"/>
</dbReference>
<comment type="catalytic activity">
    <reaction evidence="18 19">
        <text>tRNA(Lys) + L-lysine + ATP = L-lysyl-tRNA(Lys) + AMP + diphosphate</text>
        <dbReference type="Rhea" id="RHEA:20792"/>
        <dbReference type="Rhea" id="RHEA-COMP:9696"/>
        <dbReference type="Rhea" id="RHEA-COMP:9697"/>
        <dbReference type="ChEBI" id="CHEBI:30616"/>
        <dbReference type="ChEBI" id="CHEBI:32551"/>
        <dbReference type="ChEBI" id="CHEBI:33019"/>
        <dbReference type="ChEBI" id="CHEBI:78442"/>
        <dbReference type="ChEBI" id="CHEBI:78529"/>
        <dbReference type="ChEBI" id="CHEBI:456215"/>
        <dbReference type="EC" id="6.1.1.6"/>
    </reaction>
</comment>
<dbReference type="NCBIfam" id="TIGR00499">
    <property type="entry name" value="lysS_bact"/>
    <property type="match status" value="1"/>
</dbReference>
<keyword evidence="13 19" id="KW-0030">Aminoacyl-tRNA synthetase</keyword>
<evidence type="ECO:0000256" key="2">
    <source>
        <dbReference type="ARBA" id="ARBA00005270"/>
    </source>
</evidence>
<evidence type="ECO:0000256" key="5">
    <source>
        <dbReference type="ARBA" id="ARBA00022598"/>
    </source>
</evidence>
<feature type="transmembrane region" description="Helical" evidence="20">
    <location>
        <begin position="90"/>
        <end position="112"/>
    </location>
</feature>
<keyword evidence="11 20" id="KW-1133">Transmembrane helix</keyword>
<evidence type="ECO:0000256" key="8">
    <source>
        <dbReference type="ARBA" id="ARBA00022723"/>
    </source>
</evidence>
<dbReference type="SUPFAM" id="SSF55681">
    <property type="entry name" value="Class II aaRS and biotin synthetases"/>
    <property type="match status" value="1"/>
</dbReference>
<evidence type="ECO:0000256" key="10">
    <source>
        <dbReference type="ARBA" id="ARBA00022840"/>
    </source>
</evidence>
<dbReference type="GO" id="GO:0005886">
    <property type="term" value="C:plasma membrane"/>
    <property type="evidence" value="ECO:0007669"/>
    <property type="project" value="UniProtKB-SubCell"/>
</dbReference>
<evidence type="ECO:0000256" key="12">
    <source>
        <dbReference type="ARBA" id="ARBA00023098"/>
    </source>
</evidence>
<feature type="domain" description="Aminoacyl-transfer RNA synthetases class-II family profile" evidence="21">
    <location>
        <begin position="777"/>
        <end position="1100"/>
    </location>
</feature>
<evidence type="ECO:0000313" key="22">
    <source>
        <dbReference type="EMBL" id="VEI25019.1"/>
    </source>
</evidence>
<dbReference type="NCBIfam" id="NF001756">
    <property type="entry name" value="PRK00484.1"/>
    <property type="match status" value="1"/>
</dbReference>
<dbReference type="NCBIfam" id="NF002821">
    <property type="entry name" value="PRK02983.1"/>
    <property type="match status" value="1"/>
</dbReference>
<reference evidence="22 23" key="1">
    <citation type="submission" date="2018-12" db="EMBL/GenBank/DDBJ databases">
        <authorList>
            <consortium name="Pathogen Informatics"/>
        </authorList>
    </citation>
    <scope>NUCLEOTIDE SEQUENCE [LARGE SCALE GENOMIC DNA]</scope>
    <source>
        <strain evidence="22 23">NCTC10207</strain>
    </source>
</reference>
<dbReference type="InterPro" id="IPR004364">
    <property type="entry name" value="Aa-tRNA-synt_II"/>
</dbReference>
<comment type="function">
    <text evidence="16">Catalyzes the production of L-lysyl-tRNA(Lys)transfer and the transfer of a lysyl group from L-lysyl-tRNA(Lys) to membrane-bound phosphatidylglycerol (PG), which produces lysylphosphatidylglycerol (LPG), one of the components of the bacterial membrane with a positive net charge. LPG synthesis contributes to the resistance to cationic antimicrobial peptides (CAMPs) and likely protects M.tuberculosis against the CAMPs produced by competiting microorganisms (bacteriocins). In fact, the modification of anionic phosphatidylglycerol with positively charged L-lysine results in repulsion of the peptides.</text>
</comment>
<dbReference type="CDD" id="cd04322">
    <property type="entry name" value="LysRS_N"/>
    <property type="match status" value="1"/>
</dbReference>
<dbReference type="GO" id="GO:0050071">
    <property type="term" value="F:phosphatidylglycerol lysyltransferase activity"/>
    <property type="evidence" value="ECO:0007669"/>
    <property type="project" value="UniProtKB-EC"/>
</dbReference>
<dbReference type="SUPFAM" id="SSF50249">
    <property type="entry name" value="Nucleic acid-binding proteins"/>
    <property type="match status" value="1"/>
</dbReference>
<evidence type="ECO:0000256" key="17">
    <source>
        <dbReference type="ARBA" id="ARBA00047540"/>
    </source>
</evidence>
<accession>A0A7Z9D7Q6</accession>
<evidence type="ECO:0000259" key="21">
    <source>
        <dbReference type="PROSITE" id="PS50862"/>
    </source>
</evidence>
<keyword evidence="10 19" id="KW-0067">ATP-binding</keyword>
<feature type="transmembrane region" description="Helical" evidence="20">
    <location>
        <begin position="157"/>
        <end position="180"/>
    </location>
</feature>
<dbReference type="PANTHER" id="PTHR42918:SF15">
    <property type="entry name" value="LYSINE--TRNA LIGASE, CHLOROPLASTIC_MITOCHONDRIAL"/>
    <property type="match status" value="1"/>
</dbReference>
<evidence type="ECO:0000256" key="1">
    <source>
        <dbReference type="ARBA" id="ARBA00004651"/>
    </source>
</evidence>
<dbReference type="InterPro" id="IPR012340">
    <property type="entry name" value="NA-bd_OB-fold"/>
</dbReference>
<evidence type="ECO:0000256" key="11">
    <source>
        <dbReference type="ARBA" id="ARBA00022989"/>
    </source>
</evidence>
<comment type="catalytic activity">
    <reaction evidence="17">
        <text>L-lysyl-tRNA(Lys) + a 1,2-diacyl-sn-glycero-3-phospho-(1'-sn-glycerol) = a 1,2-diacyl-sn-glycero-3-phospho-1'-(3'-O-L-lysyl)-sn-glycerol + tRNA(Lys)</text>
        <dbReference type="Rhea" id="RHEA:10668"/>
        <dbReference type="Rhea" id="RHEA-COMP:9696"/>
        <dbReference type="Rhea" id="RHEA-COMP:9697"/>
        <dbReference type="ChEBI" id="CHEBI:64716"/>
        <dbReference type="ChEBI" id="CHEBI:75792"/>
        <dbReference type="ChEBI" id="CHEBI:78442"/>
        <dbReference type="ChEBI" id="CHEBI:78529"/>
        <dbReference type="EC" id="2.3.2.3"/>
    </reaction>
</comment>
<dbReference type="InterPro" id="IPR002313">
    <property type="entry name" value="Lys-tRNA-ligase_II"/>
</dbReference>
<keyword evidence="19" id="KW-0648">Protein biosynthesis</keyword>
<evidence type="ECO:0000256" key="6">
    <source>
        <dbReference type="ARBA" id="ARBA00022679"/>
    </source>
</evidence>
<feature type="transmembrane region" description="Helical" evidence="20">
    <location>
        <begin position="21"/>
        <end position="43"/>
    </location>
</feature>
<dbReference type="HAMAP" id="MF_00252">
    <property type="entry name" value="Lys_tRNA_synth_class2"/>
    <property type="match status" value="1"/>
</dbReference>
<dbReference type="PRINTS" id="PR00982">
    <property type="entry name" value="TRNASYNTHLYS"/>
</dbReference>
<dbReference type="PANTHER" id="PTHR42918">
    <property type="entry name" value="LYSYL-TRNA SYNTHETASE"/>
    <property type="match status" value="1"/>
</dbReference>
<evidence type="ECO:0000256" key="19">
    <source>
        <dbReference type="HAMAP-Rule" id="MF_00252"/>
    </source>
</evidence>
<dbReference type="GO" id="GO:0005524">
    <property type="term" value="F:ATP binding"/>
    <property type="evidence" value="ECO:0007669"/>
    <property type="project" value="UniProtKB-UniRule"/>
</dbReference>
<comment type="similarity">
    <text evidence="2">In the N-terminal section; belongs to the LPG synthetase family.</text>
</comment>
<keyword evidence="15" id="KW-0511">Multifunctional enzyme</keyword>
<proteinExistence type="inferred from homology"/>
<dbReference type="Pfam" id="PF09924">
    <property type="entry name" value="LPG_synthase_C"/>
    <property type="match status" value="1"/>
</dbReference>
<dbReference type="GO" id="GO:0000287">
    <property type="term" value="F:magnesium ion binding"/>
    <property type="evidence" value="ECO:0007669"/>
    <property type="project" value="UniProtKB-UniRule"/>
</dbReference>
<gene>
    <name evidence="22" type="primary">lysX</name>
    <name evidence="19" type="synonym">lysS</name>
    <name evidence="22" type="ORF">NCTC10207_02371</name>
</gene>
<dbReference type="InterPro" id="IPR024320">
    <property type="entry name" value="LPG_synthase_C"/>
</dbReference>
<dbReference type="GO" id="GO:0046677">
    <property type="term" value="P:response to antibiotic"/>
    <property type="evidence" value="ECO:0007669"/>
    <property type="project" value="UniProtKB-KW"/>
</dbReference>
<dbReference type="GO" id="GO:0005829">
    <property type="term" value="C:cytosol"/>
    <property type="evidence" value="ECO:0007669"/>
    <property type="project" value="TreeGrafter"/>
</dbReference>
<keyword evidence="19" id="KW-0963">Cytoplasm</keyword>
<dbReference type="EMBL" id="LR134479">
    <property type="protein sequence ID" value="VEI25019.1"/>
    <property type="molecule type" value="Genomic_DNA"/>
</dbReference>
<comment type="cofactor">
    <cofactor evidence="19">
        <name>Mg(2+)</name>
        <dbReference type="ChEBI" id="CHEBI:18420"/>
    </cofactor>
    <text evidence="19">Binds 3 Mg(2+) ions per subunit.</text>
</comment>
<keyword evidence="4" id="KW-1003">Cell membrane</keyword>
<dbReference type="GO" id="GO:0000049">
    <property type="term" value="F:tRNA binding"/>
    <property type="evidence" value="ECO:0007669"/>
    <property type="project" value="TreeGrafter"/>
</dbReference>
<feature type="binding site" evidence="19">
    <location>
        <position position="1020"/>
    </location>
    <ligand>
        <name>Mg(2+)</name>
        <dbReference type="ChEBI" id="CHEBI:18420"/>
        <label>1</label>
    </ligand>
</feature>
<dbReference type="Pfam" id="PF01336">
    <property type="entry name" value="tRNA_anti-codon"/>
    <property type="match status" value="1"/>
</dbReference>
<feature type="transmembrane region" description="Helical" evidence="20">
    <location>
        <begin position="63"/>
        <end position="83"/>
    </location>
</feature>
<evidence type="ECO:0000256" key="9">
    <source>
        <dbReference type="ARBA" id="ARBA00022741"/>
    </source>
</evidence>
<evidence type="ECO:0000256" key="7">
    <source>
        <dbReference type="ARBA" id="ARBA00022692"/>
    </source>
</evidence>
<evidence type="ECO:0000256" key="4">
    <source>
        <dbReference type="ARBA" id="ARBA00022475"/>
    </source>
</evidence>
<dbReference type="Pfam" id="PF00152">
    <property type="entry name" value="tRNA-synt_2"/>
    <property type="match status" value="1"/>
</dbReference>
<dbReference type="InterPro" id="IPR018149">
    <property type="entry name" value="Lys-tRNA-synth_II_C"/>
</dbReference>
<evidence type="ECO:0000313" key="23">
    <source>
        <dbReference type="Proteomes" id="UP000282386"/>
    </source>
</evidence>
<feature type="binding site" evidence="19">
    <location>
        <position position="1013"/>
    </location>
    <ligand>
        <name>Mg(2+)</name>
        <dbReference type="ChEBI" id="CHEBI:18420"/>
        <label>1</label>
    </ligand>
</feature>
<keyword evidence="7 20" id="KW-0812">Transmembrane</keyword>
<evidence type="ECO:0000256" key="3">
    <source>
        <dbReference type="ARBA" id="ARBA00009968"/>
    </source>
</evidence>
<comment type="similarity">
    <text evidence="19">Belongs to the class-II aminoacyl-tRNA synthetase family.</text>
</comment>
<dbReference type="Gene3D" id="2.40.50.140">
    <property type="entry name" value="Nucleic acid-binding proteins"/>
    <property type="match status" value="1"/>
</dbReference>
<dbReference type="Gene3D" id="3.30.930.10">
    <property type="entry name" value="Bira Bifunctional Protein, Domain 2"/>
    <property type="match status" value="1"/>
</dbReference>
<protein>
    <recommendedName>
        <fullName evidence="19">Lysine--tRNA ligase</fullName>
        <ecNumber evidence="19">6.1.1.6</ecNumber>
    </recommendedName>
    <alternativeName>
        <fullName evidence="19">Lysyl-tRNA synthetase</fullName>
        <shortName evidence="19">LysRS</shortName>
    </alternativeName>
</protein>
<feature type="transmembrane region" description="Helical" evidence="20">
    <location>
        <begin position="124"/>
        <end position="145"/>
    </location>
</feature>
<dbReference type="EC" id="6.1.1.6" evidence="19"/>
<evidence type="ECO:0000256" key="15">
    <source>
        <dbReference type="ARBA" id="ARBA00023268"/>
    </source>
</evidence>
<keyword evidence="5 19" id="KW-0436">Ligase</keyword>
<evidence type="ECO:0000256" key="13">
    <source>
        <dbReference type="ARBA" id="ARBA00023146"/>
    </source>
</evidence>
<evidence type="ECO:0000256" key="20">
    <source>
        <dbReference type="SAM" id="Phobius"/>
    </source>
</evidence>
<feature type="transmembrane region" description="Helical" evidence="20">
    <location>
        <begin position="210"/>
        <end position="234"/>
    </location>
</feature>
<keyword evidence="19" id="KW-0460">Magnesium</keyword>
<dbReference type="InterPro" id="IPR004365">
    <property type="entry name" value="NA-bd_OB_tRNA"/>
</dbReference>
<dbReference type="GO" id="GO:0004824">
    <property type="term" value="F:lysine-tRNA ligase activity"/>
    <property type="evidence" value="ECO:0007669"/>
    <property type="project" value="UniProtKB-UniRule"/>
</dbReference>
<keyword evidence="6" id="KW-0808">Transferase</keyword>
<sequence length="1108" mass="122975">MTGQKRSRDAADTASRYAEVSARWLIGAYSFLTVITVFSWIISPLRSGRGFRWWELGVSLLNIPATHSLASAVTMLVITWGLIARKRLGLYLAIFFQAAGIVLGIDSTLVVFFPDPIMGPKQYLISWVDTISVVIGLIAIPFLWSIRKAFPARIGRISWAVAALVFVGGFTATTLITWYFGRHLPGVTPQNLVLHGLGIDIVPELKGPHAAAVVGTIASVFYGIFSAIAVYLILRGYRMPNTWTAEHEVRLRELLQEYGGNDSLSYFATRRDKQTVFSPDHRAAITYRMVGSVCLASSDPVGDPASWGAAIRAWMRAARTYGWVPAAISVSEAGARAFAKEGLSITRMGDEAVLTTDRFSLNNTSLTQVRQACQRVRKAGYSLRIRRHRDLSDQELKQMQQYADQWRHGRVERGFSMALNRLGDPADGRCLLVSAHAADGQMVGLLSFVPWGRTGVSLDVMRRSPEAPNGTIEFMVAGLMERAGEYGITRVSLNFAMFRHVYDNAERFGASPWERLASRSLGYLDRFWQLERLYRFNLKFAPEWVGRYMAFEPTLAFINTVVAAGVAEGFLPDISISARRQRSQVMLLGEADCERVREIERRSLADTPRVQTRRSEQTRHRIRHAELLRSAGMEPYPLGVRCDYSVEELTNILHSGNISVEEFTLSGRVRFIRNHGGVVFLTLIENGRALQVVIERAAVGAQALRLLSQTVDTGDILLITGRMGSSRNGTVSVLASNWRMASKCLHPIPFDSFTDPEARLRRRSTDLLVNPEQVQNLRMRSAIITSIRRTLDTEGFTEVETPILNTVHGGASARPFKTFINAYGADLTLRIAPELYLKRLVVGGMGAVYELGRDFRNEGADNTHNPEFTVLEAYRPYADYTDMRHLTERIIKNTAQAVYGQCVLPLGAKGSTDRTLDDVSGAWPVVSVCEALSTAVGTAITLDTDFETLLALAREHEIHVRDDMGAGAVIEELYGELVEAKTVFPTFYTDFPVETSPLAGAHRSVLGLVERWDLVINGMEMGTAYSELADALVQRERLVAQSLKAAAGDPEAMQVDEDFLYALETGLPPTGGLGIGIDRLVMLMAQTQIRGVLSFPFVKPLKHDTRYQ</sequence>